<dbReference type="SUPFAM" id="SSF46785">
    <property type="entry name" value="Winged helix' DNA-binding domain"/>
    <property type="match status" value="1"/>
</dbReference>
<sequence>MENLFAPFSYLFEEPENLIKQELREPSIYNSVITAIANGASRSNEISTKVSLESGFCAKYLRVLLELGILKRETPITEKPGKKTIYLIDDNFFQFWYRFVPQNMSVINAGQFSSIYDRAVKQYFPDYMGLVFEKMCQDYLLRHAGDLPVLCSEIGQWWSTPKDPQAGAYRYCRSSS</sequence>
<dbReference type="PANTHER" id="PTHR34704:SF2">
    <property type="entry name" value="ATPASE"/>
    <property type="match status" value="1"/>
</dbReference>
<dbReference type="InterPro" id="IPR036390">
    <property type="entry name" value="WH_DNA-bd_sf"/>
</dbReference>
<dbReference type="Pfam" id="PF03008">
    <property type="entry name" value="DUF234"/>
    <property type="match status" value="1"/>
</dbReference>
<dbReference type="EMBL" id="MCGI01000010">
    <property type="protein sequence ID" value="ODM02253.1"/>
    <property type="molecule type" value="Genomic_DNA"/>
</dbReference>
<proteinExistence type="predicted"/>
<feature type="domain" description="DUF234" evidence="1">
    <location>
        <begin position="96"/>
        <end position="160"/>
    </location>
</feature>
<name>A0A1E3A0H1_9FIRM</name>
<gene>
    <name evidence="2" type="ORF">BEH84_06396</name>
</gene>
<dbReference type="PANTHER" id="PTHR34704">
    <property type="entry name" value="ATPASE"/>
    <property type="match status" value="1"/>
</dbReference>
<protein>
    <recommendedName>
        <fullName evidence="1">DUF234 domain-containing protein</fullName>
    </recommendedName>
</protein>
<reference evidence="2 3" key="1">
    <citation type="submission" date="2016-07" db="EMBL/GenBank/DDBJ databases">
        <title>Characterization of isolates of Eisenbergiella tayi derived from blood cultures, using whole genome sequencing.</title>
        <authorList>
            <person name="Burdz T."/>
            <person name="Wiebe D."/>
            <person name="Huynh C."/>
            <person name="Bernard K."/>
        </authorList>
    </citation>
    <scope>NUCLEOTIDE SEQUENCE [LARGE SCALE GENOMIC DNA]</scope>
    <source>
        <strain evidence="2 3">NML 120489</strain>
    </source>
</reference>
<evidence type="ECO:0000259" key="1">
    <source>
        <dbReference type="Pfam" id="PF03008"/>
    </source>
</evidence>
<dbReference type="Proteomes" id="UP000095003">
    <property type="component" value="Unassembled WGS sequence"/>
</dbReference>
<comment type="caution">
    <text evidence="2">The sequence shown here is derived from an EMBL/GenBank/DDBJ whole genome shotgun (WGS) entry which is preliminary data.</text>
</comment>
<dbReference type="AlphaFoldDB" id="A0A1E3A0H1"/>
<dbReference type="PATRIC" id="fig|1432052.3.peg.7057"/>
<dbReference type="InterPro" id="IPR004256">
    <property type="entry name" value="DUF234"/>
</dbReference>
<accession>A0A1E3A0H1</accession>
<organism evidence="2 3">
    <name type="scientific">Eisenbergiella tayi</name>
    <dbReference type="NCBI Taxonomy" id="1432052"/>
    <lineage>
        <taxon>Bacteria</taxon>
        <taxon>Bacillati</taxon>
        <taxon>Bacillota</taxon>
        <taxon>Clostridia</taxon>
        <taxon>Lachnospirales</taxon>
        <taxon>Lachnospiraceae</taxon>
        <taxon>Eisenbergiella</taxon>
    </lineage>
</organism>
<evidence type="ECO:0000313" key="3">
    <source>
        <dbReference type="Proteomes" id="UP000095003"/>
    </source>
</evidence>
<evidence type="ECO:0000313" key="2">
    <source>
        <dbReference type="EMBL" id="ODM02253.1"/>
    </source>
</evidence>